<comment type="caution">
    <text evidence="9">The sequence shown here is derived from an EMBL/GenBank/DDBJ whole genome shotgun (WGS) entry which is preliminary data.</text>
</comment>
<dbReference type="InterPro" id="IPR013780">
    <property type="entry name" value="Glyco_hydro_b"/>
</dbReference>
<feature type="domain" description="Glycosyl hydrolase family 31 C-terminal" evidence="8">
    <location>
        <begin position="687"/>
        <end position="770"/>
    </location>
</feature>
<feature type="domain" description="Glycoside hydrolase family 31 TIM barrel" evidence="6">
    <location>
        <begin position="575"/>
        <end position="673"/>
    </location>
</feature>
<evidence type="ECO:0000259" key="8">
    <source>
        <dbReference type="Pfam" id="PF21365"/>
    </source>
</evidence>
<dbReference type="Gene3D" id="2.60.40.1180">
    <property type="entry name" value="Golgi alpha-mannosidase II"/>
    <property type="match status" value="2"/>
</dbReference>
<name>A0AAN7WDC7_9PEZI</name>
<dbReference type="PANTHER" id="PTHR22762:SF95">
    <property type="entry name" value="ALPHA_BETA-GLUCOSIDASE AGDC-RELATED"/>
    <property type="match status" value="1"/>
</dbReference>
<dbReference type="Pfam" id="PF01055">
    <property type="entry name" value="Glyco_hydro_31_2nd"/>
    <property type="match status" value="2"/>
</dbReference>
<feature type="signal peptide" evidence="5">
    <location>
        <begin position="1"/>
        <end position="20"/>
    </location>
</feature>
<dbReference type="SUPFAM" id="SSF51445">
    <property type="entry name" value="(Trans)glycosidases"/>
    <property type="match status" value="1"/>
</dbReference>
<dbReference type="Pfam" id="PF13802">
    <property type="entry name" value="Gal_mutarotas_2"/>
    <property type="match status" value="1"/>
</dbReference>
<evidence type="ECO:0000259" key="6">
    <source>
        <dbReference type="Pfam" id="PF01055"/>
    </source>
</evidence>
<dbReference type="InterPro" id="IPR000322">
    <property type="entry name" value="Glyco_hydro_31_TIM"/>
</dbReference>
<evidence type="ECO:0000256" key="4">
    <source>
        <dbReference type="RuleBase" id="RU361185"/>
    </source>
</evidence>
<evidence type="ECO:0000256" key="3">
    <source>
        <dbReference type="ARBA" id="ARBA00012741"/>
    </source>
</evidence>
<dbReference type="InterPro" id="IPR011013">
    <property type="entry name" value="Gal_mutarotase_sf_dom"/>
</dbReference>
<dbReference type="SUPFAM" id="SSF51011">
    <property type="entry name" value="Glycosyl hydrolase domain"/>
    <property type="match status" value="1"/>
</dbReference>
<dbReference type="InterPro" id="IPR017853">
    <property type="entry name" value="GH"/>
</dbReference>
<keyword evidence="4" id="KW-0326">Glycosidase</keyword>
<keyword evidence="5" id="KW-0732">Signal</keyword>
<evidence type="ECO:0000256" key="1">
    <source>
        <dbReference type="ARBA" id="ARBA00001657"/>
    </source>
</evidence>
<dbReference type="SUPFAM" id="SSF74650">
    <property type="entry name" value="Galactose mutarotase-like"/>
    <property type="match status" value="1"/>
</dbReference>
<dbReference type="CDD" id="cd14752">
    <property type="entry name" value="GH31_N"/>
    <property type="match status" value="1"/>
</dbReference>
<proteinExistence type="inferred from homology"/>
<sequence length="878" mass="97986">MGRPLQLVCKLLAYTTLAFTASLDSCPGYSASNIQQTSNSLTADLSLAGEACNAFGEDISDLKLLVEYQTDSRLHVKIYDAAQQVFQIPEHFLTLPSGADGTSASSALIFTYSASPFSFAVQRADTKETLFNTSAANLVFESQYIRLRTSLPQDPYIYGLGEDSDPFRRPTQNYSRTFWNVGDSFLPAGSNLYGIHPIYVEMRDGQAHGVFLANSDGMDIKINSTETEGQYLEYNALGGIFDLYFLAGPSPSDVSQQYAGIVGLCKYGWPDVYFLAEVVQNYSDAGIPLEVLWTDIDYMDRRRTWTLDPDRFPLPKMQELVDYLHERNMSYIVMVDPPVALNDSKSYDNALQKDVLLKRANGTVFVATMWPGATSWVDWLHPNAQDFWDSEVMSFFSEDTGLDVDGIWIDMNDPANFCPWPCDDPVGYAATHGQPPPPPDLRTTWPELPGLPADFQPNSTNAAVKREMSGNMTGYPGRDLLYPQYQINNTDGNLTANTIWPDLVHYGGYAHYDIHNLFAQGMITATRSSLLGRRPGIRPFIISRSTCRRIRKLDRTLDRYAMTSAISLYSADLLQGDNASLWDHYRISIRQNMEFASIFQIPTVGADVCGFNLATTETLCARWAVLGAWYPFYRNHADISAPNQEFYLWPLVTEAAKKAIKTRMQLIDYFYTQLHYQTLDGIPRTILPLMYVYPSDANTLDNELQFFFGPSLLVSPVTEENVTTVEFYLPKDIFYDFFTGEKVSGQGAMVTRNDVDYTDIPVHIRGGSIVPMREDGANNTKLLRELNFELLIAPDVNGNAEGRLYLDDGESIKPNATSEIIFTYSGGSLIVNGTFDFQTSSKIASITVLGKTGGYGGARLGSSSVQDWPLTEGFTVSV</sequence>
<dbReference type="InterPro" id="IPR025887">
    <property type="entry name" value="Glyco_hydro_31_N_dom"/>
</dbReference>
<protein>
    <recommendedName>
        <fullName evidence="3">alpha-glucosidase</fullName>
        <ecNumber evidence="3">3.2.1.20</ecNumber>
    </recommendedName>
</protein>
<evidence type="ECO:0000256" key="2">
    <source>
        <dbReference type="ARBA" id="ARBA00007806"/>
    </source>
</evidence>
<evidence type="ECO:0000313" key="9">
    <source>
        <dbReference type="EMBL" id="KAK5701509.1"/>
    </source>
</evidence>
<evidence type="ECO:0000259" key="7">
    <source>
        <dbReference type="Pfam" id="PF13802"/>
    </source>
</evidence>
<dbReference type="Gene3D" id="2.60.40.1760">
    <property type="entry name" value="glycosyl hydrolase (family 31)"/>
    <property type="match status" value="1"/>
</dbReference>
<dbReference type="AlphaFoldDB" id="A0AAN7WDC7"/>
<accession>A0AAN7WDC7</accession>
<dbReference type="EMBL" id="JAVRQU010000006">
    <property type="protein sequence ID" value="KAK5701509.1"/>
    <property type="molecule type" value="Genomic_DNA"/>
</dbReference>
<dbReference type="Proteomes" id="UP001310594">
    <property type="component" value="Unassembled WGS sequence"/>
</dbReference>
<dbReference type="EC" id="3.2.1.20" evidence="3"/>
<dbReference type="CDD" id="cd06602">
    <property type="entry name" value="GH31_MGAM_SI_GAA"/>
    <property type="match status" value="1"/>
</dbReference>
<dbReference type="Pfam" id="PF21365">
    <property type="entry name" value="Glyco_hydro_31_3rd"/>
    <property type="match status" value="1"/>
</dbReference>
<dbReference type="InterPro" id="IPR048395">
    <property type="entry name" value="Glyco_hydro_31_C"/>
</dbReference>
<organism evidence="9 10">
    <name type="scientific">Elasticomyces elasticus</name>
    <dbReference type="NCBI Taxonomy" id="574655"/>
    <lineage>
        <taxon>Eukaryota</taxon>
        <taxon>Fungi</taxon>
        <taxon>Dikarya</taxon>
        <taxon>Ascomycota</taxon>
        <taxon>Pezizomycotina</taxon>
        <taxon>Dothideomycetes</taxon>
        <taxon>Dothideomycetidae</taxon>
        <taxon>Mycosphaerellales</taxon>
        <taxon>Teratosphaeriaceae</taxon>
        <taxon>Elasticomyces</taxon>
    </lineage>
</organism>
<dbReference type="GO" id="GO:0004558">
    <property type="term" value="F:alpha-1,4-glucosidase activity"/>
    <property type="evidence" value="ECO:0007669"/>
    <property type="project" value="UniProtKB-EC"/>
</dbReference>
<evidence type="ECO:0000313" key="10">
    <source>
        <dbReference type="Proteomes" id="UP001310594"/>
    </source>
</evidence>
<dbReference type="PANTHER" id="PTHR22762">
    <property type="entry name" value="ALPHA-GLUCOSIDASE"/>
    <property type="match status" value="1"/>
</dbReference>
<feature type="domain" description="Glycoside hydrolase family 31 TIM barrel" evidence="6">
    <location>
        <begin position="264"/>
        <end position="547"/>
    </location>
</feature>
<feature type="domain" description="Glycoside hydrolase family 31 N-terminal" evidence="7">
    <location>
        <begin position="109"/>
        <end position="216"/>
    </location>
</feature>
<keyword evidence="4" id="KW-0378">Hydrolase</keyword>
<reference evidence="9" key="1">
    <citation type="submission" date="2023-08" db="EMBL/GenBank/DDBJ databases">
        <title>Black Yeasts Isolated from many extreme environments.</title>
        <authorList>
            <person name="Coleine C."/>
            <person name="Stajich J.E."/>
            <person name="Selbmann L."/>
        </authorList>
    </citation>
    <scope>NUCLEOTIDE SEQUENCE</scope>
    <source>
        <strain evidence="9">CCFEE 5810</strain>
    </source>
</reference>
<gene>
    <name evidence="9" type="ORF">LTR97_004324</name>
</gene>
<feature type="chain" id="PRO_5042871676" description="alpha-glucosidase" evidence="5">
    <location>
        <begin position="21"/>
        <end position="878"/>
    </location>
</feature>
<evidence type="ECO:0000256" key="5">
    <source>
        <dbReference type="SAM" id="SignalP"/>
    </source>
</evidence>
<dbReference type="GO" id="GO:0030246">
    <property type="term" value="F:carbohydrate binding"/>
    <property type="evidence" value="ECO:0007669"/>
    <property type="project" value="InterPro"/>
</dbReference>
<dbReference type="Gene3D" id="3.20.20.80">
    <property type="entry name" value="Glycosidases"/>
    <property type="match status" value="1"/>
</dbReference>
<comment type="similarity">
    <text evidence="2 4">Belongs to the glycosyl hydrolase 31 family.</text>
</comment>
<dbReference type="GO" id="GO:0005975">
    <property type="term" value="P:carbohydrate metabolic process"/>
    <property type="evidence" value="ECO:0007669"/>
    <property type="project" value="InterPro"/>
</dbReference>
<comment type="catalytic activity">
    <reaction evidence="1">
        <text>Hydrolysis of terminal, non-reducing (1-&gt;4)-linked alpha-D-glucose residues with release of alpha-D-glucose.</text>
        <dbReference type="EC" id="3.2.1.20"/>
    </reaction>
</comment>